<keyword evidence="2" id="KW-1133">Transmembrane helix</keyword>
<dbReference type="OrthoDB" id="8521382at2"/>
<feature type="region of interest" description="Disordered" evidence="1">
    <location>
        <begin position="1245"/>
        <end position="1271"/>
    </location>
</feature>
<dbReference type="InterPro" id="IPR011836">
    <property type="entry name" value="YhdP"/>
</dbReference>
<dbReference type="Pfam" id="PF13116">
    <property type="entry name" value="YhdP"/>
    <property type="match status" value="1"/>
</dbReference>
<organism evidence="4 5">
    <name type="scientific">Parasulfuritortus cantonensis</name>
    <dbReference type="NCBI Taxonomy" id="2528202"/>
    <lineage>
        <taxon>Bacteria</taxon>
        <taxon>Pseudomonadati</taxon>
        <taxon>Pseudomonadota</taxon>
        <taxon>Betaproteobacteria</taxon>
        <taxon>Nitrosomonadales</taxon>
        <taxon>Thiobacillaceae</taxon>
        <taxon>Parasulfuritortus</taxon>
    </lineage>
</organism>
<reference evidence="4 5" key="1">
    <citation type="submission" date="2019-03" db="EMBL/GenBank/DDBJ databases">
        <title>Genome sequence of Thiobacillaceae bacterium LSR1, a sulfur-oxidizing bacterium isolated from freshwater sediment.</title>
        <authorList>
            <person name="Li S."/>
        </authorList>
    </citation>
    <scope>NUCLEOTIDE SEQUENCE [LARGE SCALE GENOMIC DNA]</scope>
    <source>
        <strain evidence="4 5">LSR1</strain>
    </source>
</reference>
<evidence type="ECO:0000313" key="4">
    <source>
        <dbReference type="EMBL" id="TCJ12279.1"/>
    </source>
</evidence>
<dbReference type="RefSeq" id="WP_131448306.1">
    <property type="nucleotide sequence ID" value="NZ_SJZB01000045.1"/>
</dbReference>
<dbReference type="PANTHER" id="PTHR38690">
    <property type="entry name" value="PROTEASE-RELATED"/>
    <property type="match status" value="1"/>
</dbReference>
<dbReference type="NCBIfam" id="TIGR02099">
    <property type="entry name" value="YhdP family protein"/>
    <property type="match status" value="1"/>
</dbReference>
<keyword evidence="2" id="KW-0472">Membrane</keyword>
<comment type="caution">
    <text evidence="4">The sequence shown here is derived from an EMBL/GenBank/DDBJ whole genome shotgun (WGS) entry which is preliminary data.</text>
</comment>
<dbReference type="EMBL" id="SJZB01000045">
    <property type="protein sequence ID" value="TCJ12279.1"/>
    <property type="molecule type" value="Genomic_DNA"/>
</dbReference>
<gene>
    <name evidence="4" type="ORF">EZJ19_13155</name>
</gene>
<keyword evidence="5" id="KW-1185">Reference proteome</keyword>
<accession>A0A4R1B8G2</accession>
<keyword evidence="2" id="KW-0812">Transmembrane</keyword>
<feature type="compositionally biased region" description="Low complexity" evidence="1">
    <location>
        <begin position="1254"/>
        <end position="1263"/>
    </location>
</feature>
<feature type="transmembrane region" description="Helical" evidence="2">
    <location>
        <begin position="12"/>
        <end position="34"/>
    </location>
</feature>
<dbReference type="AlphaFoldDB" id="A0A4R1B8G2"/>
<evidence type="ECO:0000259" key="3">
    <source>
        <dbReference type="Pfam" id="PF13116"/>
    </source>
</evidence>
<proteinExistence type="predicted"/>
<evidence type="ECO:0000313" key="5">
    <source>
        <dbReference type="Proteomes" id="UP000295443"/>
    </source>
</evidence>
<dbReference type="PANTHER" id="PTHR38690:SF1">
    <property type="entry name" value="PROTEASE"/>
    <property type="match status" value="1"/>
</dbReference>
<evidence type="ECO:0000256" key="1">
    <source>
        <dbReference type="SAM" id="MobiDB-lite"/>
    </source>
</evidence>
<feature type="domain" description="YhdP central" evidence="3">
    <location>
        <begin position="20"/>
        <end position="1247"/>
    </location>
</feature>
<sequence length="1271" mass="137143">MKSFLHHLYHYAAYVVGGAVIAVSVIALLLRFLIMPDIVSYKADIEAAASRAVRAQIRIADIQADWWHLNPRVSLRGLTLAPPGQPVTLSLARVDATLSWLSLALLEPHLSRLDIQQASLEIRRDATGKLFVAGLPVDSQGTPNPFPDWLLRQKEVTLSDGRLIWLDEMRGAPPLALEHVNLLVENLFGRHRFGLVAEPPAEAGRHLDLRGELRGGSVHDIASWSGRLYATLQGASATGLTKWSPWSQSAVRRSTGDLRFWMDVGGGQIKGVVGDVAMRGVAVSLADELPDMVFDQVSGRMGWQRKGAEQTYFVEKLVFVTPDGHSAEPPSVRVTVKPTAAGKVETAKIEADSLRLEALTALSGSLPLPKPAHDWIADFNPRGFVEHMAFDWLGKQDFHVQARFREGGLNAGATLPGFSGLSGEIDADPRQGRVQLNSQAFHFVLDRVFRQPLDFNRFDAELSWNGVAEGGYHFKLVSADLGNADLDGHAEGELTWRPGQAPVIDMTAHLSRGNGNAVWRYLPRTVSDDAYTWVKDSISAGVSPDTRLVLRGPLDRFPFDQGGGQFQVDVQMRNAVLDYAPGWPHITGINGLLTFKDKGMHIVVENGDILGARLGKVRADIPDLHHAHEEFLVVDGLASGATPAFLDFVRQSPVNEHSGHFVDTLNATGRTDLHLHLDMPLRHVADTRVAGRITLTDNQVQLGGKLPSLSRVNGNLGFTGEWIRGNAISAQMFGQPVSVSLASETGGKVRATAKGSLSAATLAQWLPATLAKRISGTTQAQAEVTLRQHEMTIDLKSDLAGLAIDLPAPIGKRADLAVPTSISGHDSERQPTVLNFRYGALLSGAMALPEQGAARLGVTFGGDQASLPKEPGLFVQGSLRQLDLDAWRALDLKGDSGDADSLPVRDISLSFNELKAFGRRVREIHVRAHPEKATWHVKLAGQNMMGEVEYGPRPDQPGSRFAGRFSKLAIPEEESVPGTTAQDPSELPAEVDLNAQSFSIRGHDLGSLNLSFRVEKNGLRIDALKLNNPDGRLESGGWLSASPLRTTELDLKVNSGNLGKLMKRLGYTEAVKGGELAVAGKLTWLGRPEDFAIGLLGGHLDVNVKNGRFTQLDPGAGKLLGILSLQALPRRIVLDFRDVFSEGFAFDEIKGDVYLERGVGYLPGLSINGPAAKIQMNGKIDLVREGQELRLTIQPRLDEGVAVGAGLLGGPAVAVGAYVAAKILKDPFAKAASFEYMVTGSWDDPKVKKLPRNGPAAPAAALPGPTPGSAP</sequence>
<dbReference type="InterPro" id="IPR025263">
    <property type="entry name" value="YhdP_central"/>
</dbReference>
<name>A0A4R1B8G2_9PROT</name>
<protein>
    <submittedName>
        <fullName evidence="4">TIGR02099 family protein</fullName>
    </submittedName>
</protein>
<evidence type="ECO:0000256" key="2">
    <source>
        <dbReference type="SAM" id="Phobius"/>
    </source>
</evidence>
<dbReference type="Proteomes" id="UP000295443">
    <property type="component" value="Unassembled WGS sequence"/>
</dbReference>